<proteinExistence type="predicted"/>
<evidence type="ECO:0000256" key="1">
    <source>
        <dbReference type="SAM" id="Phobius"/>
    </source>
</evidence>
<keyword evidence="1" id="KW-0812">Transmembrane</keyword>
<keyword evidence="1" id="KW-1133">Transmembrane helix</keyword>
<dbReference type="EMBL" id="BIMN01000001">
    <property type="protein sequence ID" value="GCE63396.1"/>
    <property type="molecule type" value="Genomic_DNA"/>
</dbReference>
<dbReference type="AlphaFoldDB" id="A0A478FSN2"/>
<feature type="transmembrane region" description="Helical" evidence="1">
    <location>
        <begin position="12"/>
        <end position="29"/>
    </location>
</feature>
<organism evidence="2 3">
    <name type="scientific">Candidatus Mycoplasma haematohominis</name>
    <dbReference type="NCBI Taxonomy" id="1494318"/>
    <lineage>
        <taxon>Bacteria</taxon>
        <taxon>Bacillati</taxon>
        <taxon>Mycoplasmatota</taxon>
        <taxon>Mollicutes</taxon>
        <taxon>Mycoplasmataceae</taxon>
        <taxon>Mycoplasma</taxon>
    </lineage>
</organism>
<reference evidence="2 3" key="1">
    <citation type="submission" date="2019-01" db="EMBL/GenBank/DDBJ databases">
        <title>Draft genome sequences of Candidatus Mycoplasma haemohominis SWG34-3 identified from a patient with pyrexia, anemia and liver dysfunction.</title>
        <authorList>
            <person name="Sekizuka T."/>
            <person name="Hattori N."/>
            <person name="Katano H."/>
            <person name="Takuma T."/>
            <person name="Ito T."/>
            <person name="Arai N."/>
            <person name="Yanai R."/>
            <person name="Ishii S."/>
            <person name="Miura Y."/>
            <person name="Tokunaga T."/>
            <person name="Watanabe H."/>
            <person name="Nomura N."/>
            <person name="Eguchi J."/>
            <person name="Arai T."/>
            <person name="Hasegawa H."/>
            <person name="Nakamaki T."/>
            <person name="Wakita T."/>
            <person name="Niki Y."/>
            <person name="Kuroda M."/>
        </authorList>
    </citation>
    <scope>NUCLEOTIDE SEQUENCE [LARGE SCALE GENOMIC DNA]</scope>
    <source>
        <strain evidence="2">SWG34-3</strain>
    </source>
</reference>
<accession>A0A478FSN2</accession>
<name>A0A478FSN2_9MOLU</name>
<comment type="caution">
    <text evidence="2">The sequence shown here is derived from an EMBL/GenBank/DDBJ whole genome shotgun (WGS) entry which is preliminary data.</text>
</comment>
<protein>
    <submittedName>
        <fullName evidence="2">Uncharacterized protein</fullName>
    </submittedName>
</protein>
<evidence type="ECO:0000313" key="2">
    <source>
        <dbReference type="EMBL" id="GCE63396.1"/>
    </source>
</evidence>
<dbReference type="Proteomes" id="UP000324831">
    <property type="component" value="Unassembled WGS sequence"/>
</dbReference>
<evidence type="ECO:0000313" key="3">
    <source>
        <dbReference type="Proteomes" id="UP000324831"/>
    </source>
</evidence>
<keyword evidence="1" id="KW-0472">Membrane</keyword>
<gene>
    <name evidence="2" type="ORF">MHSWG343_03920</name>
</gene>
<sequence length="369" mass="42978">MKVFNYLFNKYGIPVLFVGFTGVGVKLYFRNIEFVLVSDSGFVEVLLPYSFSSELTNKKYKVVTNDTSDDIVLNIMSQRLFPNKTQNFDYSEGQIFEGSKKISFTVKKLEIKDKKQELTILEKPDKKFVNEYKEACVKALAVEYRVNESDKEKKEKAESQLARLREWCTEPTIKDVLGRHKFQLLTETNKGITDDDWKDVIAGGWFKKEGDTKYWEKQSFISESEIESFLGGKEKLNEEGIKSKTDVTDEQVSKFKKKCQEILEKPFTRKTFYAPTMFWKEMDPKEKDGIDEFQEAALFCSKPMKVDDYVDKSMQGLPKSSFSEADKKDYCYVNKGIEEYKNLKTNEPIEGKSFWCAVKLLYDKNKHSK</sequence>